<dbReference type="AlphaFoldDB" id="A0A1N7QQ98"/>
<organism evidence="1 2">
    <name type="scientific">Filimonas lacunae</name>
    <dbReference type="NCBI Taxonomy" id="477680"/>
    <lineage>
        <taxon>Bacteria</taxon>
        <taxon>Pseudomonadati</taxon>
        <taxon>Bacteroidota</taxon>
        <taxon>Chitinophagia</taxon>
        <taxon>Chitinophagales</taxon>
        <taxon>Chitinophagaceae</taxon>
        <taxon>Filimonas</taxon>
    </lineage>
</organism>
<name>A0A1N7QQ98_9BACT</name>
<gene>
    <name evidence="1" type="ORF">SAMN05421788_106216</name>
</gene>
<dbReference type="Proteomes" id="UP000186917">
    <property type="component" value="Unassembled WGS sequence"/>
</dbReference>
<sequence length="35" mass="3962">MMNLTALWNIISVPEPYAIKISELSLFPSVNPFQP</sequence>
<reference evidence="2" key="1">
    <citation type="submission" date="2017-01" db="EMBL/GenBank/DDBJ databases">
        <authorList>
            <person name="Varghese N."/>
            <person name="Submissions S."/>
        </authorList>
    </citation>
    <scope>NUCLEOTIDE SEQUENCE [LARGE SCALE GENOMIC DNA]</scope>
    <source>
        <strain evidence="2">DSM 21054</strain>
    </source>
</reference>
<evidence type="ECO:0000313" key="2">
    <source>
        <dbReference type="Proteomes" id="UP000186917"/>
    </source>
</evidence>
<keyword evidence="2" id="KW-1185">Reference proteome</keyword>
<dbReference type="EMBL" id="FTOR01000006">
    <property type="protein sequence ID" value="SIT24954.1"/>
    <property type="molecule type" value="Genomic_DNA"/>
</dbReference>
<evidence type="ECO:0000313" key="1">
    <source>
        <dbReference type="EMBL" id="SIT24954.1"/>
    </source>
</evidence>
<accession>A0A1N7QQ98</accession>
<dbReference type="STRING" id="477680.SAMN05421788_106216"/>
<proteinExistence type="predicted"/>
<protein>
    <submittedName>
        <fullName evidence="1">Uncharacterized protein</fullName>
    </submittedName>
</protein>